<keyword evidence="2" id="KW-1185">Reference proteome</keyword>
<comment type="caution">
    <text evidence="1">The sequence shown here is derived from an EMBL/GenBank/DDBJ whole genome shotgun (WGS) entry which is preliminary data.</text>
</comment>
<dbReference type="AlphaFoldDB" id="A0A5R8KDE6"/>
<dbReference type="RefSeq" id="WP_138086912.1">
    <property type="nucleotide sequence ID" value="NZ_VAUV01000009.1"/>
</dbReference>
<proteinExistence type="predicted"/>
<gene>
    <name evidence="1" type="ORF">FEM03_14110</name>
</gene>
<evidence type="ECO:0008006" key="3">
    <source>
        <dbReference type="Google" id="ProtNLM"/>
    </source>
</evidence>
<organism evidence="1 2">
    <name type="scientific">Phragmitibacter flavus</name>
    <dbReference type="NCBI Taxonomy" id="2576071"/>
    <lineage>
        <taxon>Bacteria</taxon>
        <taxon>Pseudomonadati</taxon>
        <taxon>Verrucomicrobiota</taxon>
        <taxon>Verrucomicrobiia</taxon>
        <taxon>Verrucomicrobiales</taxon>
        <taxon>Verrucomicrobiaceae</taxon>
        <taxon>Phragmitibacter</taxon>
    </lineage>
</organism>
<evidence type="ECO:0000313" key="2">
    <source>
        <dbReference type="Proteomes" id="UP000306196"/>
    </source>
</evidence>
<dbReference type="Proteomes" id="UP000306196">
    <property type="component" value="Unassembled WGS sequence"/>
</dbReference>
<evidence type="ECO:0000313" key="1">
    <source>
        <dbReference type="EMBL" id="TLD70313.1"/>
    </source>
</evidence>
<protein>
    <recommendedName>
        <fullName evidence="3">Polysaccharide export protein</fullName>
    </recommendedName>
</protein>
<name>A0A5R8KDE6_9BACT</name>
<sequence length="231" mass="24685">MILSLVTGQTLAMVSYVMFRTTPLLLSALSAIGIAALLSSCGTLKKLPSVSINVPFIGDDSASPGNDPFIPYDIRQKLTPGHTLDVDIYTGQRSPDRIFSGNVLIDPEGNGDFGKIGKTRLAGLDATQAVRAISSLFNAQRGDKILNVQLKNIEDLPLLTINGSVKQPAVVRWFDTASPINILPYVGGRIGDGSAVYITREGRRRFYPNLQAAASSGTLMAGDIVTYTSDL</sequence>
<dbReference type="OrthoDB" id="188195at2"/>
<reference evidence="1 2" key="1">
    <citation type="submission" date="2019-05" db="EMBL/GenBank/DDBJ databases">
        <title>Verrucobacter flavum gen. nov., sp. nov. a new member of the family Verrucomicrobiaceae.</title>
        <authorList>
            <person name="Szuroczki S."/>
            <person name="Abbaszade G."/>
            <person name="Szabo A."/>
            <person name="Felfoldi T."/>
            <person name="Schumann P."/>
            <person name="Boka K."/>
            <person name="Keki Z."/>
            <person name="Toumi M."/>
            <person name="Toth E."/>
        </authorList>
    </citation>
    <scope>NUCLEOTIDE SEQUENCE [LARGE SCALE GENOMIC DNA]</scope>
    <source>
        <strain evidence="1 2">MG-N-17</strain>
    </source>
</reference>
<dbReference type="EMBL" id="VAUV01000009">
    <property type="protein sequence ID" value="TLD70313.1"/>
    <property type="molecule type" value="Genomic_DNA"/>
</dbReference>
<accession>A0A5R8KDE6</accession>